<evidence type="ECO:0000256" key="3">
    <source>
        <dbReference type="ARBA" id="ARBA00011852"/>
    </source>
</evidence>
<dbReference type="InterPro" id="IPR020843">
    <property type="entry name" value="ER"/>
</dbReference>
<evidence type="ECO:0000256" key="1">
    <source>
        <dbReference type="ARBA" id="ARBA00004496"/>
    </source>
</evidence>
<dbReference type="Proteomes" id="UP001549921">
    <property type="component" value="Unassembled WGS sequence"/>
</dbReference>
<evidence type="ECO:0000256" key="32">
    <source>
        <dbReference type="ARBA" id="ARBA00049070"/>
    </source>
</evidence>
<dbReference type="EMBL" id="JBEDNZ010000006">
    <property type="protein sequence ID" value="KAL0841448.1"/>
    <property type="molecule type" value="Genomic_DNA"/>
</dbReference>
<evidence type="ECO:0000256" key="25">
    <source>
        <dbReference type="ARBA" id="ARBA00047903"/>
    </source>
</evidence>
<proteinExistence type="inferred from homology"/>
<dbReference type="GO" id="GO:0005737">
    <property type="term" value="C:cytoplasm"/>
    <property type="evidence" value="ECO:0007669"/>
    <property type="project" value="UniProtKB-SubCell"/>
</dbReference>
<dbReference type="SMART" id="SM00829">
    <property type="entry name" value="PKS_ER"/>
    <property type="match status" value="1"/>
</dbReference>
<dbReference type="InterPro" id="IPR041694">
    <property type="entry name" value="ADH_N_2"/>
</dbReference>
<dbReference type="InterPro" id="IPR013149">
    <property type="entry name" value="ADH-like_C"/>
</dbReference>
<dbReference type="InterPro" id="IPR045010">
    <property type="entry name" value="MDR_fam"/>
</dbReference>
<comment type="catalytic activity">
    <reaction evidence="28">
        <text>4-hydroxynonanal + NADP(+) = (E)-4-hydroxynon-2-enal + NADPH + H(+)</text>
        <dbReference type="Rhea" id="RHEA:64736"/>
        <dbReference type="ChEBI" id="CHEBI:15378"/>
        <dbReference type="ChEBI" id="CHEBI:57783"/>
        <dbReference type="ChEBI" id="CHEBI:58349"/>
        <dbReference type="ChEBI" id="CHEBI:58968"/>
        <dbReference type="ChEBI" id="CHEBI:156112"/>
    </reaction>
    <physiologicalReaction direction="right-to-left" evidence="28">
        <dbReference type="Rhea" id="RHEA:64738"/>
    </physiologicalReaction>
</comment>
<evidence type="ECO:0000256" key="20">
    <source>
        <dbReference type="ARBA" id="ARBA00047461"/>
    </source>
</evidence>
<evidence type="ECO:0000256" key="16">
    <source>
        <dbReference type="ARBA" id="ARBA00031851"/>
    </source>
</evidence>
<reference evidence="36 37" key="1">
    <citation type="submission" date="2024-06" db="EMBL/GenBank/DDBJ databases">
        <title>A chromosome-level genome assembly of beet webworm, Loxostege sticticalis.</title>
        <authorList>
            <person name="Zhang Y."/>
        </authorList>
    </citation>
    <scope>NUCLEOTIDE SEQUENCE [LARGE SCALE GENOMIC DNA]</scope>
    <source>
        <strain evidence="36">AQ028</strain>
        <tissue evidence="36">Male pupae</tissue>
    </source>
</reference>
<evidence type="ECO:0000256" key="13">
    <source>
        <dbReference type="ARBA" id="ARBA00023002"/>
    </source>
</evidence>
<comment type="subcellular location">
    <subcellularLocation>
        <location evidence="1">Cytoplasm</location>
    </subcellularLocation>
</comment>
<keyword evidence="7" id="KW-0963">Cytoplasm</keyword>
<comment type="catalytic activity">
    <reaction evidence="34">
        <text>hexanal + NADP(+) = (E)-hex-2-enal + NADPH + H(+)</text>
        <dbReference type="Rhea" id="RHEA:50776"/>
        <dbReference type="ChEBI" id="CHEBI:15378"/>
        <dbReference type="ChEBI" id="CHEBI:28913"/>
        <dbReference type="ChEBI" id="CHEBI:57783"/>
        <dbReference type="ChEBI" id="CHEBI:58349"/>
        <dbReference type="ChEBI" id="CHEBI:88528"/>
    </reaction>
    <physiologicalReaction direction="right-to-left" evidence="34">
        <dbReference type="Rhea" id="RHEA:50778"/>
    </physiologicalReaction>
</comment>
<keyword evidence="11" id="KW-0521">NADP</keyword>
<evidence type="ECO:0000256" key="34">
    <source>
        <dbReference type="ARBA" id="ARBA00049368"/>
    </source>
</evidence>
<evidence type="ECO:0000256" key="14">
    <source>
        <dbReference type="ARBA" id="ARBA00023098"/>
    </source>
</evidence>
<gene>
    <name evidence="36" type="ORF">ABMA28_015130</name>
</gene>
<dbReference type="FunFam" id="3.40.50.720:FF:000121">
    <property type="entry name" value="Prostaglandin reductase 2"/>
    <property type="match status" value="1"/>
</dbReference>
<dbReference type="InterPro" id="IPR014190">
    <property type="entry name" value="PTGR1"/>
</dbReference>
<dbReference type="CDD" id="cd08294">
    <property type="entry name" value="leukotriene_B4_DH_like"/>
    <property type="match status" value="1"/>
</dbReference>
<dbReference type="GO" id="GO:0047522">
    <property type="term" value="F:15-oxoprostaglandin 13-reductase [NAD(P)+] activity"/>
    <property type="evidence" value="ECO:0007669"/>
    <property type="project" value="UniProtKB-EC"/>
</dbReference>
<evidence type="ECO:0000256" key="11">
    <source>
        <dbReference type="ARBA" id="ARBA00022857"/>
    </source>
</evidence>
<evidence type="ECO:0000256" key="23">
    <source>
        <dbReference type="ARBA" id="ARBA00047871"/>
    </source>
</evidence>
<dbReference type="Pfam" id="PF00107">
    <property type="entry name" value="ADH_zinc_N"/>
    <property type="match status" value="1"/>
</dbReference>
<evidence type="ECO:0000256" key="17">
    <source>
        <dbReference type="ARBA" id="ARBA00032255"/>
    </source>
</evidence>
<evidence type="ECO:0000256" key="27">
    <source>
        <dbReference type="ARBA" id="ARBA00048290"/>
    </source>
</evidence>
<dbReference type="Pfam" id="PF16884">
    <property type="entry name" value="ADH_N_2"/>
    <property type="match status" value="1"/>
</dbReference>
<evidence type="ECO:0000256" key="4">
    <source>
        <dbReference type="ARBA" id="ARBA00011981"/>
    </source>
</evidence>
<comment type="catalytic activity">
    <reaction evidence="32">
        <text>13,14-dihydro-15-oxo-prostaglandin E1 + NADP(+) = 15-oxoprostaglandin E1 + NADPH + H(+)</text>
        <dbReference type="Rhea" id="RHEA:50584"/>
        <dbReference type="ChEBI" id="CHEBI:15378"/>
        <dbReference type="ChEBI" id="CHEBI:57401"/>
        <dbReference type="ChEBI" id="CHEBI:57783"/>
        <dbReference type="ChEBI" id="CHEBI:58349"/>
        <dbReference type="ChEBI" id="CHEBI:133408"/>
    </reaction>
    <physiologicalReaction direction="right-to-left" evidence="32">
        <dbReference type="Rhea" id="RHEA:50586"/>
    </physiologicalReaction>
</comment>
<comment type="catalytic activity">
    <reaction evidence="33">
        <text>an n-alkanal + NADP(+) = an alk-2-enal + NADPH + H(+)</text>
        <dbReference type="Rhea" id="RHEA:13737"/>
        <dbReference type="ChEBI" id="CHEBI:12834"/>
        <dbReference type="ChEBI" id="CHEBI:13757"/>
        <dbReference type="ChEBI" id="CHEBI:15378"/>
        <dbReference type="ChEBI" id="CHEBI:57783"/>
        <dbReference type="ChEBI" id="CHEBI:58349"/>
        <dbReference type="EC" id="1.3.1.74"/>
    </reaction>
    <physiologicalReaction direction="right-to-left" evidence="33">
        <dbReference type="Rhea" id="RHEA:13739"/>
    </physiologicalReaction>
</comment>
<evidence type="ECO:0000256" key="19">
    <source>
        <dbReference type="ARBA" id="ARBA00033119"/>
    </source>
</evidence>
<evidence type="ECO:0000256" key="33">
    <source>
        <dbReference type="ARBA" id="ARBA00049179"/>
    </source>
</evidence>
<name>A0ABD0TEC1_LOXSC</name>
<evidence type="ECO:0000256" key="7">
    <source>
        <dbReference type="ARBA" id="ARBA00022490"/>
    </source>
</evidence>
<keyword evidence="12" id="KW-0007">Acetylation</keyword>
<dbReference type="Gene3D" id="3.90.180.10">
    <property type="entry name" value="Medium-chain alcohol dehydrogenases, catalytic domain"/>
    <property type="match status" value="1"/>
</dbReference>
<comment type="similarity">
    <text evidence="2">Belongs to the NADP-dependent oxidoreductase L4BD family.</text>
</comment>
<evidence type="ECO:0000256" key="6">
    <source>
        <dbReference type="ARBA" id="ARBA00020651"/>
    </source>
</evidence>
<dbReference type="Gene3D" id="3.40.50.720">
    <property type="entry name" value="NAD(P)-binding Rossmann-like Domain"/>
    <property type="match status" value="1"/>
</dbReference>
<dbReference type="SUPFAM" id="SSF50129">
    <property type="entry name" value="GroES-like"/>
    <property type="match status" value="1"/>
</dbReference>
<organism evidence="36 37">
    <name type="scientific">Loxostege sticticalis</name>
    <name type="common">Beet webworm moth</name>
    <dbReference type="NCBI Taxonomy" id="481309"/>
    <lineage>
        <taxon>Eukaryota</taxon>
        <taxon>Metazoa</taxon>
        <taxon>Ecdysozoa</taxon>
        <taxon>Arthropoda</taxon>
        <taxon>Hexapoda</taxon>
        <taxon>Insecta</taxon>
        <taxon>Pterygota</taxon>
        <taxon>Neoptera</taxon>
        <taxon>Endopterygota</taxon>
        <taxon>Lepidoptera</taxon>
        <taxon>Glossata</taxon>
        <taxon>Ditrysia</taxon>
        <taxon>Pyraloidea</taxon>
        <taxon>Crambidae</taxon>
        <taxon>Pyraustinae</taxon>
        <taxon>Loxostege</taxon>
    </lineage>
</organism>
<evidence type="ECO:0000256" key="31">
    <source>
        <dbReference type="ARBA" id="ARBA00049068"/>
    </source>
</evidence>
<dbReference type="EC" id="1.3.1.74" evidence="5"/>
<evidence type="ECO:0000256" key="28">
    <source>
        <dbReference type="ARBA" id="ARBA00048387"/>
    </source>
</evidence>
<feature type="domain" description="Enoyl reductase (ER)" evidence="35">
    <location>
        <begin position="19"/>
        <end position="343"/>
    </location>
</feature>
<dbReference type="PANTHER" id="PTHR43205">
    <property type="entry name" value="PROSTAGLANDIN REDUCTASE"/>
    <property type="match status" value="1"/>
</dbReference>
<evidence type="ECO:0000256" key="9">
    <source>
        <dbReference type="ARBA" id="ARBA00022553"/>
    </source>
</evidence>
<evidence type="ECO:0000256" key="30">
    <source>
        <dbReference type="ARBA" id="ARBA00048953"/>
    </source>
</evidence>
<evidence type="ECO:0000256" key="29">
    <source>
        <dbReference type="ARBA" id="ARBA00048591"/>
    </source>
</evidence>
<dbReference type="AlphaFoldDB" id="A0ABD0TEC1"/>
<comment type="catalytic activity">
    <reaction evidence="23">
        <text>leukotriene B4 + NADP(+) = 12-oxo-leukotriene B4 + NADPH + H(+)</text>
        <dbReference type="Rhea" id="RHEA:50608"/>
        <dbReference type="ChEBI" id="CHEBI:15378"/>
        <dbReference type="ChEBI" id="CHEBI:57461"/>
        <dbReference type="ChEBI" id="CHEBI:57783"/>
        <dbReference type="ChEBI" id="CHEBI:58349"/>
        <dbReference type="ChEBI" id="CHEBI:133309"/>
    </reaction>
    <physiologicalReaction direction="left-to-right" evidence="23">
        <dbReference type="Rhea" id="RHEA:50609"/>
    </physiologicalReaction>
</comment>
<dbReference type="PANTHER" id="PTHR43205:SF7">
    <property type="entry name" value="PROSTAGLANDIN REDUCTASE 1"/>
    <property type="match status" value="1"/>
</dbReference>
<evidence type="ECO:0000256" key="26">
    <source>
        <dbReference type="ARBA" id="ARBA00048066"/>
    </source>
</evidence>
<comment type="catalytic activity">
    <reaction evidence="29">
        <text>20-hydroxy-leukotriene B4 + NADP(+) = 12-oxo-20-hydroxy-leukotriene B4 + NADPH + H(+)</text>
        <dbReference type="Rhea" id="RHEA:51208"/>
        <dbReference type="ChEBI" id="CHEBI:15378"/>
        <dbReference type="ChEBI" id="CHEBI:57460"/>
        <dbReference type="ChEBI" id="CHEBI:57783"/>
        <dbReference type="ChEBI" id="CHEBI:58349"/>
        <dbReference type="ChEBI" id="CHEBI:133346"/>
    </reaction>
    <physiologicalReaction direction="left-to-right" evidence="29">
        <dbReference type="Rhea" id="RHEA:51209"/>
    </physiologicalReaction>
</comment>
<evidence type="ECO:0000256" key="18">
    <source>
        <dbReference type="ARBA" id="ARBA00032297"/>
    </source>
</evidence>
<comment type="caution">
    <text evidence="36">The sequence shown here is derived from an EMBL/GenBank/DDBJ whole genome shotgun (WGS) entry which is preliminary data.</text>
</comment>
<comment type="catalytic activity">
    <reaction evidence="22">
        <text>pentan-2-one + NADP(+) = (E)-pent-3-en-2-one + NADPH + H(+)</text>
        <dbReference type="Rhea" id="RHEA:50788"/>
        <dbReference type="ChEBI" id="CHEBI:15378"/>
        <dbReference type="ChEBI" id="CHEBI:16472"/>
        <dbReference type="ChEBI" id="CHEBI:57783"/>
        <dbReference type="ChEBI" id="CHEBI:58349"/>
        <dbReference type="ChEBI" id="CHEBI:145276"/>
    </reaction>
    <physiologicalReaction direction="right-to-left" evidence="22">
        <dbReference type="Rhea" id="RHEA:50790"/>
    </physiologicalReaction>
</comment>
<comment type="catalytic activity">
    <reaction evidence="27">
        <text>13,14-dihydro-15-oxo-PGF2alpha + NADP(+) = 15-oxoprostaglandin F2alpha + NADPH + H(+)</text>
        <dbReference type="Rhea" id="RHEA:50588"/>
        <dbReference type="ChEBI" id="CHEBI:15378"/>
        <dbReference type="ChEBI" id="CHEBI:57783"/>
        <dbReference type="ChEBI" id="CHEBI:58349"/>
        <dbReference type="ChEBI" id="CHEBI:133374"/>
        <dbReference type="ChEBI" id="CHEBI:133409"/>
    </reaction>
    <physiologicalReaction direction="right-to-left" evidence="27">
        <dbReference type="Rhea" id="RHEA:50590"/>
    </physiologicalReaction>
</comment>
<keyword evidence="9" id="KW-0597">Phosphoprotein</keyword>
<dbReference type="GO" id="GO:0006693">
    <property type="term" value="P:prostaglandin metabolic process"/>
    <property type="evidence" value="ECO:0007669"/>
    <property type="project" value="UniProtKB-KW"/>
</dbReference>
<sequence length="345" mass="37990">MVKARKYVVKRQYKGVPKKDDFEIVEYELPPLKDNEILTKTEWISVDPFQRTNGHLIEVPFDQFGYQVGLVIQSKNLKYPRGTRIVSMAGWCDYTILNPNAPAEKHHKYYDTTFYKLPDLQGLSVSHGVGAVGMPGASAYFGFLEECKPQAGETVVVTGAAGAVGSIVGQIAKIKGCKVIGFAGSDEKVKWLETELGFDKAINYKTADVYKALKEAAPEGVDCYFDNVGGELSSAIISQMRLNGRVTVCGSISAYNEDALFDYSTLPKATVLTPFVLANQLRIKGFVCASRPLSRWPEAFEDITKWIKSGQLKAEETVTEGFDNLYDAFVGMLAGKNFGKAVVKV</sequence>
<evidence type="ECO:0000256" key="12">
    <source>
        <dbReference type="ARBA" id="ARBA00022990"/>
    </source>
</evidence>
<keyword evidence="8" id="KW-0644">Prostaglandin metabolism</keyword>
<evidence type="ECO:0000256" key="2">
    <source>
        <dbReference type="ARBA" id="ARBA00010460"/>
    </source>
</evidence>
<evidence type="ECO:0000256" key="8">
    <source>
        <dbReference type="ARBA" id="ARBA00022501"/>
    </source>
</evidence>
<evidence type="ECO:0000256" key="21">
    <source>
        <dbReference type="ARBA" id="ARBA00047617"/>
    </source>
</evidence>
<dbReference type="InterPro" id="IPR036291">
    <property type="entry name" value="NAD(P)-bd_dom_sf"/>
</dbReference>
<evidence type="ECO:0000256" key="10">
    <source>
        <dbReference type="ARBA" id="ARBA00022832"/>
    </source>
</evidence>
<comment type="catalytic activity">
    <reaction evidence="21">
        <text>decanal + NADP(+) = (2E)-decenal + NADPH + H(+)</text>
        <dbReference type="Rhea" id="RHEA:50612"/>
        <dbReference type="ChEBI" id="CHEBI:15378"/>
        <dbReference type="ChEBI" id="CHEBI:31457"/>
        <dbReference type="ChEBI" id="CHEBI:57783"/>
        <dbReference type="ChEBI" id="CHEBI:58349"/>
        <dbReference type="ChEBI" id="CHEBI:133455"/>
    </reaction>
    <physiologicalReaction direction="right-to-left" evidence="21">
        <dbReference type="Rhea" id="RHEA:50614"/>
    </physiologicalReaction>
</comment>
<dbReference type="SUPFAM" id="SSF51735">
    <property type="entry name" value="NAD(P)-binding Rossmann-fold domains"/>
    <property type="match status" value="1"/>
</dbReference>
<dbReference type="GO" id="GO:0032440">
    <property type="term" value="F:2-alkenal reductase [NAD(P)H] activity"/>
    <property type="evidence" value="ECO:0007669"/>
    <property type="project" value="UniProtKB-EC"/>
</dbReference>
<dbReference type="InterPro" id="IPR011032">
    <property type="entry name" value="GroES-like_sf"/>
</dbReference>
<evidence type="ECO:0000313" key="37">
    <source>
        <dbReference type="Proteomes" id="UP001549921"/>
    </source>
</evidence>
<evidence type="ECO:0000256" key="24">
    <source>
        <dbReference type="ARBA" id="ARBA00047878"/>
    </source>
</evidence>
<keyword evidence="13" id="KW-0560">Oxidoreductase</keyword>
<comment type="subunit">
    <text evidence="3">Monomer or homodimer.</text>
</comment>
<keyword evidence="14" id="KW-0443">Lipid metabolism</keyword>
<keyword evidence="10" id="KW-0276">Fatty acid metabolism</keyword>
<comment type="catalytic activity">
    <reaction evidence="26">
        <text>nonan-2-one + NADP(+) = (3E)-nonen-2-one + NADPH + H(+)</text>
        <dbReference type="Rhea" id="RHEA:50616"/>
        <dbReference type="ChEBI" id="CHEBI:15378"/>
        <dbReference type="ChEBI" id="CHEBI:57783"/>
        <dbReference type="ChEBI" id="CHEBI:58349"/>
        <dbReference type="ChEBI" id="CHEBI:77927"/>
        <dbReference type="ChEBI" id="CHEBI:133457"/>
    </reaction>
    <physiologicalReaction direction="right-to-left" evidence="26">
        <dbReference type="Rhea" id="RHEA:50618"/>
    </physiologicalReaction>
</comment>
<evidence type="ECO:0000313" key="36">
    <source>
        <dbReference type="EMBL" id="KAL0841448.1"/>
    </source>
</evidence>
<protein>
    <recommendedName>
        <fullName evidence="6">Prostaglandin reductase 1</fullName>
        <ecNumber evidence="4">1.3.1.48</ecNumber>
        <ecNumber evidence="5">1.3.1.74</ecNumber>
    </recommendedName>
    <alternativeName>
        <fullName evidence="19">15-oxoprostaglandin 13-reductase</fullName>
    </alternativeName>
    <alternativeName>
        <fullName evidence="17">Dithiolethione-inducible gene 1 protein</fullName>
    </alternativeName>
    <alternativeName>
        <fullName evidence="16">Leukotriene B4 12-hydroxydehydrogenase</fullName>
    </alternativeName>
    <alternativeName>
        <fullName evidence="18">NAD(P)H-dependent alkenal/one oxidoreductase</fullName>
    </alternativeName>
</protein>
<evidence type="ECO:0000259" key="35">
    <source>
        <dbReference type="SMART" id="SM00829"/>
    </source>
</evidence>
<dbReference type="EC" id="1.3.1.48" evidence="4"/>
<accession>A0ABD0TEC1</accession>
<comment type="catalytic activity">
    <reaction evidence="25">
        <text>dodecanal + NADP(+) = (2E)-dodecenal + NADPH + H(+)</text>
        <dbReference type="Rhea" id="RHEA:50784"/>
        <dbReference type="ChEBI" id="CHEBI:15378"/>
        <dbReference type="ChEBI" id="CHEBI:27836"/>
        <dbReference type="ChEBI" id="CHEBI:57783"/>
        <dbReference type="ChEBI" id="CHEBI:58349"/>
        <dbReference type="ChEBI" id="CHEBI:133741"/>
    </reaction>
    <physiologicalReaction direction="right-to-left" evidence="25">
        <dbReference type="Rhea" id="RHEA:50786"/>
    </physiologicalReaction>
</comment>
<comment type="catalytic activity">
    <reaction evidence="24">
        <text>13,14-dihydro-15-oxo-prostaglandin F1alpha + NADP(+) = 15-oxoprostaglandin F1alpha + NADPH + H(+)</text>
        <dbReference type="Rhea" id="RHEA:50592"/>
        <dbReference type="ChEBI" id="CHEBI:15378"/>
        <dbReference type="ChEBI" id="CHEBI:57783"/>
        <dbReference type="ChEBI" id="CHEBI:58349"/>
        <dbReference type="ChEBI" id="CHEBI:79072"/>
        <dbReference type="ChEBI" id="CHEBI:133411"/>
    </reaction>
    <physiologicalReaction direction="right-to-left" evidence="24">
        <dbReference type="Rhea" id="RHEA:50594"/>
    </physiologicalReaction>
</comment>
<comment type="catalytic activity">
    <reaction evidence="31">
        <text>(5S,12S)-dihydroxy-(6E,10E,12E,14Z)-eicosatetraenoate + NADP(+) = 12-oxo-(5S)-hydroxy-(6E,8E,10E,14Z)-eicosatetraenoate + NADPH + H(+)</text>
        <dbReference type="Rhea" id="RHEA:51212"/>
        <dbReference type="ChEBI" id="CHEBI:15378"/>
        <dbReference type="ChEBI" id="CHEBI:57783"/>
        <dbReference type="ChEBI" id="CHEBI:58349"/>
        <dbReference type="ChEBI" id="CHEBI:133974"/>
        <dbReference type="ChEBI" id="CHEBI:133975"/>
    </reaction>
    <physiologicalReaction direction="left-to-right" evidence="31">
        <dbReference type="Rhea" id="RHEA:51213"/>
    </physiologicalReaction>
</comment>
<comment type="catalytic activity">
    <reaction evidence="20">
        <text>octanal + NADP(+) = (2E)-octenal + NADPH + H(+)</text>
        <dbReference type="Rhea" id="RHEA:50780"/>
        <dbReference type="ChEBI" id="CHEBI:15378"/>
        <dbReference type="ChEBI" id="CHEBI:17935"/>
        <dbReference type="ChEBI" id="CHEBI:57783"/>
        <dbReference type="ChEBI" id="CHEBI:58349"/>
        <dbReference type="ChEBI" id="CHEBI:61748"/>
    </reaction>
    <physiologicalReaction direction="right-to-left" evidence="20">
        <dbReference type="Rhea" id="RHEA:50782"/>
    </physiologicalReaction>
</comment>
<comment type="catalytic activity">
    <reaction evidence="30">
        <text>6-trans-leukotriene B4 + NADP(+) = 12-oxo-(5S)-hydroxy-(6E,8E,10E,14Z)-eicosatetraenoate + NADPH + H(+)</text>
        <dbReference type="Rhea" id="RHEA:51204"/>
        <dbReference type="ChEBI" id="CHEBI:15378"/>
        <dbReference type="ChEBI" id="CHEBI:57783"/>
        <dbReference type="ChEBI" id="CHEBI:58349"/>
        <dbReference type="ChEBI" id="CHEBI:90723"/>
        <dbReference type="ChEBI" id="CHEBI:133974"/>
    </reaction>
    <physiologicalReaction direction="left-to-right" evidence="30">
        <dbReference type="Rhea" id="RHEA:51205"/>
    </physiologicalReaction>
</comment>
<evidence type="ECO:0000256" key="5">
    <source>
        <dbReference type="ARBA" id="ARBA00012410"/>
    </source>
</evidence>
<evidence type="ECO:0000256" key="22">
    <source>
        <dbReference type="ARBA" id="ARBA00047742"/>
    </source>
</evidence>
<evidence type="ECO:0000256" key="15">
    <source>
        <dbReference type="ARBA" id="ARBA00023278"/>
    </source>
</evidence>
<keyword evidence="15" id="KW-0379">Hydroxylation</keyword>